<organism evidence="2 3">
    <name type="scientific">Hymenobacter nitidus</name>
    <dbReference type="NCBI Taxonomy" id="2880929"/>
    <lineage>
        <taxon>Bacteria</taxon>
        <taxon>Pseudomonadati</taxon>
        <taxon>Bacteroidota</taxon>
        <taxon>Cytophagia</taxon>
        <taxon>Cytophagales</taxon>
        <taxon>Hymenobacteraceae</taxon>
        <taxon>Hymenobacter</taxon>
    </lineage>
</organism>
<feature type="transmembrane region" description="Helical" evidence="1">
    <location>
        <begin position="12"/>
        <end position="34"/>
    </location>
</feature>
<accession>A0ABS8AJ47</accession>
<keyword evidence="3" id="KW-1185">Reference proteome</keyword>
<name>A0ABS8AJ47_9BACT</name>
<evidence type="ECO:0000313" key="3">
    <source>
        <dbReference type="Proteomes" id="UP001165297"/>
    </source>
</evidence>
<keyword evidence="1" id="KW-0472">Membrane</keyword>
<evidence type="ECO:0000313" key="2">
    <source>
        <dbReference type="EMBL" id="MCB2380099.1"/>
    </source>
</evidence>
<reference evidence="2" key="1">
    <citation type="submission" date="2021-10" db="EMBL/GenBank/DDBJ databases">
        <authorList>
            <person name="Dean J.D."/>
            <person name="Kim M.K."/>
            <person name="Newey C.N."/>
            <person name="Stoker T.S."/>
            <person name="Thompson D.W."/>
            <person name="Grose J.H."/>
        </authorList>
    </citation>
    <scope>NUCLEOTIDE SEQUENCE</scope>
    <source>
        <strain evidence="2">BT635</strain>
    </source>
</reference>
<keyword evidence="1" id="KW-1133">Transmembrane helix</keyword>
<sequence>MPAKRISPGWVVIWLLFYGALLPFALPRCLHWLSSSSNRLLGWGALGSLLLAAGVALSLYQAGRRLMHYFSSRSSTPPFHD</sequence>
<dbReference type="Proteomes" id="UP001165297">
    <property type="component" value="Unassembled WGS sequence"/>
</dbReference>
<comment type="caution">
    <text evidence="2">The sequence shown here is derived from an EMBL/GenBank/DDBJ whole genome shotgun (WGS) entry which is preliminary data.</text>
</comment>
<proteinExistence type="predicted"/>
<evidence type="ECO:0000256" key="1">
    <source>
        <dbReference type="SAM" id="Phobius"/>
    </source>
</evidence>
<dbReference type="EMBL" id="JAJADQ010000014">
    <property type="protein sequence ID" value="MCB2380099.1"/>
    <property type="molecule type" value="Genomic_DNA"/>
</dbReference>
<keyword evidence="1" id="KW-0812">Transmembrane</keyword>
<protein>
    <submittedName>
        <fullName evidence="2">Uncharacterized protein</fullName>
    </submittedName>
</protein>
<gene>
    <name evidence="2" type="ORF">LGH70_21065</name>
</gene>
<dbReference type="RefSeq" id="WP_226189767.1">
    <property type="nucleotide sequence ID" value="NZ_JAJADQ010000014.1"/>
</dbReference>
<feature type="transmembrane region" description="Helical" evidence="1">
    <location>
        <begin position="40"/>
        <end position="60"/>
    </location>
</feature>